<feature type="transmembrane region" description="Helical" evidence="1">
    <location>
        <begin position="53"/>
        <end position="73"/>
    </location>
</feature>
<protein>
    <submittedName>
        <fullName evidence="2">Uncharacterized protein</fullName>
    </submittedName>
</protein>
<keyword evidence="1" id="KW-1133">Transmembrane helix</keyword>
<accession>A0A6N7LPB4</accession>
<dbReference type="RefSeq" id="WP_153498479.1">
    <property type="nucleotide sequence ID" value="NZ_JBMZXE010000054.1"/>
</dbReference>
<dbReference type="Proteomes" id="UP000469421">
    <property type="component" value="Unassembled WGS sequence"/>
</dbReference>
<feature type="transmembrane region" description="Helical" evidence="1">
    <location>
        <begin position="21"/>
        <end position="41"/>
    </location>
</feature>
<keyword evidence="3" id="KW-1185">Reference proteome</keyword>
<reference evidence="2 3" key="1">
    <citation type="submission" date="2019-10" db="EMBL/GenBank/DDBJ databases">
        <title>Alcanivorax sp.PA15-N-34 draft genome sequence.</title>
        <authorList>
            <person name="Liao X."/>
            <person name="Shao Z."/>
        </authorList>
    </citation>
    <scope>NUCLEOTIDE SEQUENCE [LARGE SCALE GENOMIC DNA]</scope>
    <source>
        <strain evidence="2 3">PA15-N-34</strain>
    </source>
</reference>
<gene>
    <name evidence="2" type="ORF">GFN93_00380</name>
</gene>
<evidence type="ECO:0000313" key="3">
    <source>
        <dbReference type="Proteomes" id="UP000469421"/>
    </source>
</evidence>
<comment type="caution">
    <text evidence="2">The sequence shown here is derived from an EMBL/GenBank/DDBJ whole genome shotgun (WGS) entry which is preliminary data.</text>
</comment>
<evidence type="ECO:0000313" key="2">
    <source>
        <dbReference type="EMBL" id="MQX51682.1"/>
    </source>
</evidence>
<dbReference type="AlphaFoldDB" id="A0A6N7LPB4"/>
<evidence type="ECO:0000256" key="1">
    <source>
        <dbReference type="SAM" id="Phobius"/>
    </source>
</evidence>
<keyword evidence="1" id="KW-0472">Membrane</keyword>
<sequence>MNTIIRSVGQVTEKAFMAQPVVFRALQLMFALAAYAAGIYLVDLATADARIPVILFAVYFLPAVLRAWLQLYWQLRGDVRAVKPERHLA</sequence>
<name>A0A6N7LPB4_9GAMM</name>
<dbReference type="EMBL" id="WIRE01000001">
    <property type="protein sequence ID" value="MQX51682.1"/>
    <property type="molecule type" value="Genomic_DNA"/>
</dbReference>
<proteinExistence type="predicted"/>
<keyword evidence="1" id="KW-0812">Transmembrane</keyword>
<organism evidence="2 3">
    <name type="scientific">Alcanivorax sediminis</name>
    <dbReference type="NCBI Taxonomy" id="2663008"/>
    <lineage>
        <taxon>Bacteria</taxon>
        <taxon>Pseudomonadati</taxon>
        <taxon>Pseudomonadota</taxon>
        <taxon>Gammaproteobacteria</taxon>
        <taxon>Oceanospirillales</taxon>
        <taxon>Alcanivoracaceae</taxon>
        <taxon>Alcanivorax</taxon>
    </lineage>
</organism>